<accession>A0A7J7UU71</accession>
<feature type="compositionally biased region" description="Low complexity" evidence="1">
    <location>
        <begin position="100"/>
        <end position="130"/>
    </location>
</feature>
<evidence type="ECO:0000256" key="1">
    <source>
        <dbReference type="SAM" id="MobiDB-lite"/>
    </source>
</evidence>
<reference evidence="2 3" key="1">
    <citation type="journal article" date="2020" name="Nature">
        <title>Six reference-quality genomes reveal evolution of bat adaptations.</title>
        <authorList>
            <person name="Jebb D."/>
            <person name="Huang Z."/>
            <person name="Pippel M."/>
            <person name="Hughes G.M."/>
            <person name="Lavrichenko K."/>
            <person name="Devanna P."/>
            <person name="Winkler S."/>
            <person name="Jermiin L.S."/>
            <person name="Skirmuntt E.C."/>
            <person name="Katzourakis A."/>
            <person name="Burkitt-Gray L."/>
            <person name="Ray D.A."/>
            <person name="Sullivan K.A.M."/>
            <person name="Roscito J.G."/>
            <person name="Kirilenko B.M."/>
            <person name="Davalos L.M."/>
            <person name="Corthals A.P."/>
            <person name="Power M.L."/>
            <person name="Jones G."/>
            <person name="Ransome R.D."/>
            <person name="Dechmann D.K.N."/>
            <person name="Locatelli A.G."/>
            <person name="Puechmaille S.J."/>
            <person name="Fedrigo O."/>
            <person name="Jarvis E.D."/>
            <person name="Hiller M."/>
            <person name="Vernes S.C."/>
            <person name="Myers E.W."/>
            <person name="Teeling E.C."/>
        </authorList>
    </citation>
    <scope>NUCLEOTIDE SEQUENCE [LARGE SCALE GENOMIC DNA]</scope>
    <source>
        <strain evidence="2">MPipKuh1</strain>
        <tissue evidence="2">Flight muscle</tissue>
    </source>
</reference>
<organism evidence="2 3">
    <name type="scientific">Pipistrellus kuhlii</name>
    <name type="common">Kuhl's pipistrelle</name>
    <dbReference type="NCBI Taxonomy" id="59472"/>
    <lineage>
        <taxon>Eukaryota</taxon>
        <taxon>Metazoa</taxon>
        <taxon>Chordata</taxon>
        <taxon>Craniata</taxon>
        <taxon>Vertebrata</taxon>
        <taxon>Euteleostomi</taxon>
        <taxon>Mammalia</taxon>
        <taxon>Eutheria</taxon>
        <taxon>Laurasiatheria</taxon>
        <taxon>Chiroptera</taxon>
        <taxon>Yangochiroptera</taxon>
        <taxon>Vespertilionidae</taxon>
        <taxon>Pipistrellus</taxon>
    </lineage>
</organism>
<comment type="caution">
    <text evidence="2">The sequence shown here is derived from an EMBL/GenBank/DDBJ whole genome shotgun (WGS) entry which is preliminary data.</text>
</comment>
<feature type="compositionally biased region" description="Low complexity" evidence="1">
    <location>
        <begin position="69"/>
        <end position="78"/>
    </location>
</feature>
<name>A0A7J7UU71_PIPKU</name>
<evidence type="ECO:0000313" key="2">
    <source>
        <dbReference type="EMBL" id="KAF6316408.1"/>
    </source>
</evidence>
<gene>
    <name evidence="2" type="ORF">mPipKuh1_013806</name>
</gene>
<keyword evidence="3" id="KW-1185">Reference proteome</keyword>
<sequence>MESTAIPLNLTLKVEESEEQIQSPDLEDGCADMQKVRICSEGAWKTKTLTSGPRTGPARRTPRPRSPRRSPWTASASACRGPSPSCPSGARGTPSTWPWASRATTSRPTSWPPSSSSAGACAAATTRASS</sequence>
<protein>
    <submittedName>
        <fullName evidence="2">Pogo transposable element derived with KRAB domain</fullName>
    </submittedName>
</protein>
<feature type="region of interest" description="Disordered" evidence="1">
    <location>
        <begin position="43"/>
        <end position="130"/>
    </location>
</feature>
<proteinExistence type="predicted"/>
<evidence type="ECO:0000313" key="3">
    <source>
        <dbReference type="Proteomes" id="UP000558488"/>
    </source>
</evidence>
<dbReference type="AlphaFoldDB" id="A0A7J7UU71"/>
<feature type="compositionally biased region" description="Low complexity" evidence="1">
    <location>
        <begin position="50"/>
        <end position="59"/>
    </location>
</feature>
<feature type="region of interest" description="Disordered" evidence="1">
    <location>
        <begin position="1"/>
        <end position="28"/>
    </location>
</feature>
<dbReference type="Proteomes" id="UP000558488">
    <property type="component" value="Unassembled WGS sequence"/>
</dbReference>
<dbReference type="EMBL" id="JACAGB010000018">
    <property type="protein sequence ID" value="KAF6316408.1"/>
    <property type="molecule type" value="Genomic_DNA"/>
</dbReference>